<dbReference type="GO" id="GO:0006401">
    <property type="term" value="P:RNA catabolic process"/>
    <property type="evidence" value="ECO:0007669"/>
    <property type="project" value="TreeGrafter"/>
</dbReference>
<dbReference type="InterPro" id="IPR036430">
    <property type="entry name" value="RNase_T2-like_sf"/>
</dbReference>
<comment type="caution">
    <text evidence="5">The sequence shown here is derived from an EMBL/GenBank/DDBJ whole genome shotgun (WGS) entry which is preliminary data.</text>
</comment>
<dbReference type="InterPro" id="IPR033130">
    <property type="entry name" value="RNase_T2_His_AS_2"/>
</dbReference>
<keyword evidence="3" id="KW-1015">Disulfide bond</keyword>
<name>A0A177TVV9_9BASI</name>
<evidence type="ECO:0000256" key="3">
    <source>
        <dbReference type="ARBA" id="ARBA00023157"/>
    </source>
</evidence>
<dbReference type="GO" id="GO:0033897">
    <property type="term" value="F:ribonuclease T2 activity"/>
    <property type="evidence" value="ECO:0007669"/>
    <property type="project" value="UniProtKB-EC"/>
</dbReference>
<dbReference type="GO" id="GO:0003723">
    <property type="term" value="F:RNA binding"/>
    <property type="evidence" value="ECO:0007669"/>
    <property type="project" value="InterPro"/>
</dbReference>
<dbReference type="InterPro" id="IPR001568">
    <property type="entry name" value="RNase_T2-like"/>
</dbReference>
<dbReference type="GO" id="GO:0005576">
    <property type="term" value="C:extracellular region"/>
    <property type="evidence" value="ECO:0007669"/>
    <property type="project" value="TreeGrafter"/>
</dbReference>
<dbReference type="SUPFAM" id="SSF55895">
    <property type="entry name" value="Ribonuclease Rh-like"/>
    <property type="match status" value="1"/>
</dbReference>
<evidence type="ECO:0000313" key="6">
    <source>
        <dbReference type="Proteomes" id="UP000077521"/>
    </source>
</evidence>
<reference evidence="5" key="2">
    <citation type="journal article" date="2019" name="IMA Fungus">
        <title>Genome sequencing and comparison of five Tilletia species to identify candidate genes for the detection of regulated species infecting wheat.</title>
        <authorList>
            <person name="Nguyen H.D.T."/>
            <person name="Sultana T."/>
            <person name="Kesanakurti P."/>
            <person name="Hambleton S."/>
        </authorList>
    </citation>
    <scope>NUCLEOTIDE SEQUENCE</scope>
    <source>
        <strain evidence="5">DAOMC 236416</strain>
    </source>
</reference>
<proteinExistence type="inferred from homology"/>
<dbReference type="Gene3D" id="3.90.730.10">
    <property type="entry name" value="Ribonuclease T2-like"/>
    <property type="match status" value="1"/>
</dbReference>
<evidence type="ECO:0000313" key="5">
    <source>
        <dbReference type="EMBL" id="KAE8259063.1"/>
    </source>
</evidence>
<dbReference type="PROSITE" id="PS00530">
    <property type="entry name" value="RNASE_T2_1"/>
    <property type="match status" value="1"/>
</dbReference>
<dbReference type="AlphaFoldDB" id="A0A177TVV9"/>
<organism evidence="5 6">
    <name type="scientific">Tilletia indica</name>
    <dbReference type="NCBI Taxonomy" id="43049"/>
    <lineage>
        <taxon>Eukaryota</taxon>
        <taxon>Fungi</taxon>
        <taxon>Dikarya</taxon>
        <taxon>Basidiomycota</taxon>
        <taxon>Ustilaginomycotina</taxon>
        <taxon>Exobasidiomycetes</taxon>
        <taxon>Tilletiales</taxon>
        <taxon>Tilletiaceae</taxon>
        <taxon>Tilletia</taxon>
    </lineage>
</organism>
<dbReference type="InterPro" id="IPR033697">
    <property type="entry name" value="Ribonuclease_T2_eukaryotic"/>
</dbReference>
<dbReference type="InterPro" id="IPR018188">
    <property type="entry name" value="RNase_T2_His_AS_1"/>
</dbReference>
<protein>
    <recommendedName>
        <fullName evidence="2">ribonuclease T2</fullName>
        <ecNumber evidence="2">4.6.1.19</ecNumber>
    </recommendedName>
</protein>
<dbReference type="CDD" id="cd01061">
    <property type="entry name" value="RNase_T2_euk"/>
    <property type="match status" value="1"/>
</dbReference>
<dbReference type="Proteomes" id="UP000077521">
    <property type="component" value="Unassembled WGS sequence"/>
</dbReference>
<sequence length="263" mass="29219">MQFDTRAIASFLSGLSFSLLGTPALLDTQTAVRAQDECLSCSPCAVDSCQTNLPGGLILLTQFWDTHPAAGPDDSWTIHGLWPDYCNGTYPANCDPSRADLQPLQVLRDANETDLISYMNEFWVSDRGSTPDFWSHEWSKHGVCVSTLDPKCYPQDEYVQNQDLVDFFKTTTTLHARYNLYQALAQAGILPTTSQTYALSDMKDALRTAFGVDVALRCRSGYLQEAWIYHHTNGRATDPDSFIPIDGLAKDNACPATVRYVPK</sequence>
<dbReference type="PANTHER" id="PTHR11240:SF22">
    <property type="entry name" value="RIBONUCLEASE T2"/>
    <property type="match status" value="1"/>
</dbReference>
<accession>A0A177TVV9</accession>
<dbReference type="PROSITE" id="PS00531">
    <property type="entry name" value="RNASE_T2_2"/>
    <property type="match status" value="1"/>
</dbReference>
<gene>
    <name evidence="5" type="ORF">A4X13_0g1278</name>
</gene>
<comment type="similarity">
    <text evidence="1 4">Belongs to the RNase T2 family.</text>
</comment>
<reference evidence="5" key="1">
    <citation type="submission" date="2016-04" db="EMBL/GenBank/DDBJ databases">
        <authorList>
            <person name="Nguyen H.D."/>
            <person name="Samba Siva P."/>
            <person name="Cullis J."/>
            <person name="Levesque C.A."/>
            <person name="Hambleton S."/>
        </authorList>
    </citation>
    <scope>NUCLEOTIDE SEQUENCE</scope>
    <source>
        <strain evidence="5">DAOMC 236416</strain>
    </source>
</reference>
<evidence type="ECO:0000256" key="1">
    <source>
        <dbReference type="ARBA" id="ARBA00007469"/>
    </source>
</evidence>
<dbReference type="PANTHER" id="PTHR11240">
    <property type="entry name" value="RIBONUCLEASE T2"/>
    <property type="match status" value="1"/>
</dbReference>
<keyword evidence="6" id="KW-1185">Reference proteome</keyword>
<dbReference type="EMBL" id="LWDF02000048">
    <property type="protein sequence ID" value="KAE8259063.1"/>
    <property type="molecule type" value="Genomic_DNA"/>
</dbReference>
<dbReference type="Pfam" id="PF00445">
    <property type="entry name" value="Ribonuclease_T2"/>
    <property type="match status" value="1"/>
</dbReference>
<evidence type="ECO:0000256" key="4">
    <source>
        <dbReference type="RuleBase" id="RU004328"/>
    </source>
</evidence>
<dbReference type="EC" id="4.6.1.19" evidence="2"/>
<evidence type="ECO:0000256" key="2">
    <source>
        <dbReference type="ARBA" id="ARBA00012571"/>
    </source>
</evidence>